<evidence type="ECO:0000256" key="4">
    <source>
        <dbReference type="ARBA" id="ARBA00022777"/>
    </source>
</evidence>
<evidence type="ECO:0000256" key="1">
    <source>
        <dbReference type="ARBA" id="ARBA00022527"/>
    </source>
</evidence>
<keyword evidence="8" id="KW-1185">Reference proteome</keyword>
<evidence type="ECO:0000256" key="2">
    <source>
        <dbReference type="ARBA" id="ARBA00022679"/>
    </source>
</evidence>
<sequence>MHYSCAGDLKKYLQNKYNKLSFKDKTIQLAYIAACLNDIHSNKLMHQDLHSGNILVYEEESGIYGLITDLGLCKPADEVDKSRVYGVLPYIAPEVLRGNSYTQASDIYSFGIISYEILTGK</sequence>
<keyword evidence="1" id="KW-0723">Serine/threonine-protein kinase</keyword>
<protein>
    <submittedName>
        <fullName evidence="7">Kinase-like domain-containing protein</fullName>
    </submittedName>
</protein>
<dbReference type="STRING" id="658196.A0A397S2N4"/>
<dbReference type="GO" id="GO:0004674">
    <property type="term" value="F:protein serine/threonine kinase activity"/>
    <property type="evidence" value="ECO:0007669"/>
    <property type="project" value="UniProtKB-KW"/>
</dbReference>
<keyword evidence="4 7" id="KW-0418">Kinase</keyword>
<evidence type="ECO:0000313" key="7">
    <source>
        <dbReference type="EMBL" id="RIA78635.1"/>
    </source>
</evidence>
<feature type="non-terminal residue" evidence="7">
    <location>
        <position position="121"/>
    </location>
</feature>
<dbReference type="AlphaFoldDB" id="A0A397S2N4"/>
<proteinExistence type="predicted"/>
<dbReference type="PROSITE" id="PS50011">
    <property type="entry name" value="PROTEIN_KINASE_DOM"/>
    <property type="match status" value="1"/>
</dbReference>
<dbReference type="Proteomes" id="UP000265703">
    <property type="component" value="Unassembled WGS sequence"/>
</dbReference>
<dbReference type="InterPro" id="IPR011009">
    <property type="entry name" value="Kinase-like_dom_sf"/>
</dbReference>
<dbReference type="Pfam" id="PF07714">
    <property type="entry name" value="PK_Tyr_Ser-Thr"/>
    <property type="match status" value="1"/>
</dbReference>
<dbReference type="GO" id="GO:0005524">
    <property type="term" value="F:ATP binding"/>
    <property type="evidence" value="ECO:0007669"/>
    <property type="project" value="UniProtKB-KW"/>
</dbReference>
<dbReference type="PANTHER" id="PTHR24351">
    <property type="entry name" value="RIBOSOMAL PROTEIN S6 KINASE"/>
    <property type="match status" value="1"/>
</dbReference>
<organism evidence="7 8">
    <name type="scientific">Glomus cerebriforme</name>
    <dbReference type="NCBI Taxonomy" id="658196"/>
    <lineage>
        <taxon>Eukaryota</taxon>
        <taxon>Fungi</taxon>
        <taxon>Fungi incertae sedis</taxon>
        <taxon>Mucoromycota</taxon>
        <taxon>Glomeromycotina</taxon>
        <taxon>Glomeromycetes</taxon>
        <taxon>Glomerales</taxon>
        <taxon>Glomeraceae</taxon>
        <taxon>Glomus</taxon>
    </lineage>
</organism>
<evidence type="ECO:0000256" key="3">
    <source>
        <dbReference type="ARBA" id="ARBA00022741"/>
    </source>
</evidence>
<gene>
    <name evidence="7" type="ORF">C1645_702668</name>
</gene>
<dbReference type="OrthoDB" id="5337378at2759"/>
<feature type="domain" description="Protein kinase" evidence="6">
    <location>
        <begin position="1"/>
        <end position="121"/>
    </location>
</feature>
<evidence type="ECO:0000259" key="6">
    <source>
        <dbReference type="PROSITE" id="PS50011"/>
    </source>
</evidence>
<keyword evidence="3" id="KW-0547">Nucleotide-binding</keyword>
<keyword evidence="2" id="KW-0808">Transferase</keyword>
<name>A0A397S2N4_9GLOM</name>
<reference evidence="7 8" key="1">
    <citation type="submission" date="2018-06" db="EMBL/GenBank/DDBJ databases">
        <title>Comparative genomics reveals the genomic features of Rhizophagus irregularis, R. cerebriforme, R. diaphanum and Gigaspora rosea, and their symbiotic lifestyle signature.</title>
        <authorList>
            <person name="Morin E."/>
            <person name="San Clemente H."/>
            <person name="Chen E.C.H."/>
            <person name="De La Providencia I."/>
            <person name="Hainaut M."/>
            <person name="Kuo A."/>
            <person name="Kohler A."/>
            <person name="Murat C."/>
            <person name="Tang N."/>
            <person name="Roy S."/>
            <person name="Loubradou J."/>
            <person name="Henrissat B."/>
            <person name="Grigoriev I.V."/>
            <person name="Corradi N."/>
            <person name="Roux C."/>
            <person name="Martin F.M."/>
        </authorList>
    </citation>
    <scope>NUCLEOTIDE SEQUENCE [LARGE SCALE GENOMIC DNA]</scope>
    <source>
        <strain evidence="7 8">DAOM 227022</strain>
    </source>
</reference>
<dbReference type="SUPFAM" id="SSF56112">
    <property type="entry name" value="Protein kinase-like (PK-like)"/>
    <property type="match status" value="1"/>
</dbReference>
<keyword evidence="5" id="KW-0067">ATP-binding</keyword>
<dbReference type="EMBL" id="QKYT01002540">
    <property type="protein sequence ID" value="RIA78635.1"/>
    <property type="molecule type" value="Genomic_DNA"/>
</dbReference>
<dbReference type="InterPro" id="IPR000719">
    <property type="entry name" value="Prot_kinase_dom"/>
</dbReference>
<dbReference type="Gene3D" id="1.10.510.10">
    <property type="entry name" value="Transferase(Phosphotransferase) domain 1"/>
    <property type="match status" value="1"/>
</dbReference>
<dbReference type="InterPro" id="IPR001245">
    <property type="entry name" value="Ser-Thr/Tyr_kinase_cat_dom"/>
</dbReference>
<evidence type="ECO:0000256" key="5">
    <source>
        <dbReference type="ARBA" id="ARBA00022840"/>
    </source>
</evidence>
<accession>A0A397S2N4</accession>
<comment type="caution">
    <text evidence="7">The sequence shown here is derived from an EMBL/GenBank/DDBJ whole genome shotgun (WGS) entry which is preliminary data.</text>
</comment>
<evidence type="ECO:0000313" key="8">
    <source>
        <dbReference type="Proteomes" id="UP000265703"/>
    </source>
</evidence>